<feature type="signal peptide" evidence="1">
    <location>
        <begin position="1"/>
        <end position="33"/>
    </location>
</feature>
<accession>A0A1G1WMN4</accession>
<dbReference type="InterPro" id="IPR008258">
    <property type="entry name" value="Transglycosylase_SLT_dom_1"/>
</dbReference>
<dbReference type="Proteomes" id="UP000177821">
    <property type="component" value="Unassembled WGS sequence"/>
</dbReference>
<reference evidence="3 4" key="1">
    <citation type="journal article" date="2016" name="Nat. Commun.">
        <title>Thousands of microbial genomes shed light on interconnected biogeochemical processes in an aquifer system.</title>
        <authorList>
            <person name="Anantharaman K."/>
            <person name="Brown C.T."/>
            <person name="Hug L.A."/>
            <person name="Sharon I."/>
            <person name="Castelle C.J."/>
            <person name="Probst A.J."/>
            <person name="Thomas B.C."/>
            <person name="Singh A."/>
            <person name="Wilkins M.J."/>
            <person name="Karaoz U."/>
            <person name="Brodie E.L."/>
            <person name="Williams K.H."/>
            <person name="Hubbard S.S."/>
            <person name="Banfield J.F."/>
        </authorList>
    </citation>
    <scope>NUCLEOTIDE SEQUENCE [LARGE SCALE GENOMIC DNA]</scope>
</reference>
<sequence length="565" mass="61979">MKFQNPNAGRMKKLLTLFLSTLLLLVSTTSVFAADSSEEDSGRDSSLCGDNYCSETETSASCPADCGEQIDISGIPCTDLESDTIKEDIPRGVQSVNLEPQGNRITQVNTSTWDTITNDLTNLWKNLRPPYQTNQDPKDKFSAIPSKITIEGQFENAPADIKPVSDQKIGIPESYLGKYNKLSETNSSFIKPPNLPSIVANEKVDVTSAPTSSHPSQGQLNIPWSQRLVNLVSGAFAGARDWVNQLFGVSNPNPELALKVKTCTPYGIQNVQNTLQITQPFRMPNLNFGKDTKREDDSVKSSFNLTTSAGSSTSKDINVKTYGTAQIRDSLINTRRVLAFNPFSLSSSLDSTYSLPTTGISAGLGVAEVFSKAAQSAKIPLPMLYAIADRESSSLYARVNEEEFKRFSTPNWWVGLNNDDPRGREFNHPDIVRALAYNTCQYYLACGSGSDVRGLMQFLKSTFNSVANRVQSLVGREVDFKNMTDSIYGAAFHLRDLGNTASGSGLSESSWDQATVKKIARAYCAGSSNMNNPAVDYDRACFHGGLTYPQEAWLQYNRHVLRLGL</sequence>
<feature type="domain" description="Transglycosylase SLT" evidence="2">
    <location>
        <begin position="447"/>
        <end position="532"/>
    </location>
</feature>
<dbReference type="Gene3D" id="1.10.530.10">
    <property type="match status" value="1"/>
</dbReference>
<evidence type="ECO:0000256" key="1">
    <source>
        <dbReference type="SAM" id="SignalP"/>
    </source>
</evidence>
<feature type="chain" id="PRO_5009581232" description="Transglycosylase SLT domain-containing protein" evidence="1">
    <location>
        <begin position="34"/>
        <end position="565"/>
    </location>
</feature>
<proteinExistence type="predicted"/>
<evidence type="ECO:0000259" key="2">
    <source>
        <dbReference type="Pfam" id="PF01464"/>
    </source>
</evidence>
<comment type="caution">
    <text evidence="3">The sequence shown here is derived from an EMBL/GenBank/DDBJ whole genome shotgun (WGS) entry which is preliminary data.</text>
</comment>
<keyword evidence="1" id="KW-0732">Signal</keyword>
<protein>
    <recommendedName>
        <fullName evidence="2">Transglycosylase SLT domain-containing protein</fullName>
    </recommendedName>
</protein>
<dbReference type="SUPFAM" id="SSF53955">
    <property type="entry name" value="Lysozyme-like"/>
    <property type="match status" value="1"/>
</dbReference>
<dbReference type="InterPro" id="IPR023346">
    <property type="entry name" value="Lysozyme-like_dom_sf"/>
</dbReference>
<dbReference type="Pfam" id="PF01464">
    <property type="entry name" value="SLT"/>
    <property type="match status" value="1"/>
</dbReference>
<name>A0A1G1WMN4_9BACT</name>
<organism evidence="3 4">
    <name type="scientific">Candidatus Woykebacteria bacterium RIFCSPHIGHO2_02_FULL_43_16b</name>
    <dbReference type="NCBI Taxonomy" id="1802601"/>
    <lineage>
        <taxon>Bacteria</taxon>
        <taxon>Candidatus Woykeibacteriota</taxon>
    </lineage>
</organism>
<gene>
    <name evidence="3" type="ORF">A3J50_00390</name>
</gene>
<evidence type="ECO:0000313" key="3">
    <source>
        <dbReference type="EMBL" id="OGY28467.1"/>
    </source>
</evidence>
<dbReference type="EMBL" id="MHCX01000050">
    <property type="protein sequence ID" value="OGY28467.1"/>
    <property type="molecule type" value="Genomic_DNA"/>
</dbReference>
<dbReference type="AlphaFoldDB" id="A0A1G1WMN4"/>
<evidence type="ECO:0000313" key="4">
    <source>
        <dbReference type="Proteomes" id="UP000177821"/>
    </source>
</evidence>